<dbReference type="Pfam" id="PF02361">
    <property type="entry name" value="CbiQ"/>
    <property type="match status" value="1"/>
</dbReference>
<evidence type="ECO:0000256" key="1">
    <source>
        <dbReference type="ARBA" id="ARBA00004141"/>
    </source>
</evidence>
<dbReference type="OrthoDB" id="3251998at2"/>
<dbReference type="AlphaFoldDB" id="D0WI46"/>
<dbReference type="HOGENOM" id="CLU_076847_2_0_11"/>
<keyword evidence="8" id="KW-1185">Reference proteome</keyword>
<dbReference type="PANTHER" id="PTHR34857:SF2">
    <property type="entry name" value="SLL0384 PROTEIN"/>
    <property type="match status" value="1"/>
</dbReference>
<organism evidence="7 8">
    <name type="scientific">Slackia exigua (strain ATCC 700122 / DSM 15923 / CIP 105133 / JCM 11022 / KCTC 5966 / S-7)</name>
    <dbReference type="NCBI Taxonomy" id="649764"/>
    <lineage>
        <taxon>Bacteria</taxon>
        <taxon>Bacillati</taxon>
        <taxon>Actinomycetota</taxon>
        <taxon>Coriobacteriia</taxon>
        <taxon>Eggerthellales</taxon>
        <taxon>Eggerthellaceae</taxon>
        <taxon>Slackia</taxon>
    </lineage>
</organism>
<dbReference type="InterPro" id="IPR003339">
    <property type="entry name" value="ABC/ECF_trnsptr_transmembrane"/>
</dbReference>
<dbReference type="InterPro" id="IPR051611">
    <property type="entry name" value="ECF_transporter_component"/>
</dbReference>
<evidence type="ECO:0000256" key="4">
    <source>
        <dbReference type="ARBA" id="ARBA00022989"/>
    </source>
</evidence>
<dbReference type="CDD" id="cd16914">
    <property type="entry name" value="EcfT"/>
    <property type="match status" value="1"/>
</dbReference>
<evidence type="ECO:0000256" key="6">
    <source>
        <dbReference type="SAM" id="Phobius"/>
    </source>
</evidence>
<dbReference type="PANTHER" id="PTHR34857">
    <property type="entry name" value="SLL0384 PROTEIN"/>
    <property type="match status" value="1"/>
</dbReference>
<reference evidence="7" key="1">
    <citation type="submission" date="2009-10" db="EMBL/GenBank/DDBJ databases">
        <authorList>
            <person name="Weinstock G."/>
            <person name="Sodergren E."/>
            <person name="Clifton S."/>
            <person name="Fulton L."/>
            <person name="Fulton B."/>
            <person name="Courtney L."/>
            <person name="Fronick C."/>
            <person name="Harrison M."/>
            <person name="Strong C."/>
            <person name="Farmer C."/>
            <person name="Delahaunty K."/>
            <person name="Markovic C."/>
            <person name="Hall O."/>
            <person name="Minx P."/>
            <person name="Tomlinson C."/>
            <person name="Mitreva M."/>
            <person name="Nelson J."/>
            <person name="Hou S."/>
            <person name="Wollam A."/>
            <person name="Pepin K.H."/>
            <person name="Johnson M."/>
            <person name="Bhonagiri V."/>
            <person name="Nash W.E."/>
            <person name="Warren W."/>
            <person name="Chinwalla A."/>
            <person name="Mardis E.R."/>
            <person name="Wilson R.K."/>
        </authorList>
    </citation>
    <scope>NUCLEOTIDE SEQUENCE [LARGE SCALE GENOMIC DNA]</scope>
    <source>
        <strain evidence="7">ATCC 700122</strain>
    </source>
</reference>
<evidence type="ECO:0000256" key="5">
    <source>
        <dbReference type="ARBA" id="ARBA00023136"/>
    </source>
</evidence>
<dbReference type="GO" id="GO:0005886">
    <property type="term" value="C:plasma membrane"/>
    <property type="evidence" value="ECO:0007669"/>
    <property type="project" value="UniProtKB-ARBA"/>
</dbReference>
<keyword evidence="3 6" id="KW-0812">Transmembrane</keyword>
<protein>
    <submittedName>
        <fullName evidence="7">Cobalt transport protein</fullName>
    </submittedName>
</protein>
<name>D0WI46_SLAES</name>
<feature type="transmembrane region" description="Helical" evidence="6">
    <location>
        <begin position="210"/>
        <end position="228"/>
    </location>
</feature>
<sequence length="232" mass="24748">MGLDPRTKLLILAITSVSVFLNRSIAVECAYAGIPLLMLAMSGQPKKAARYGSFFILLLAVQLCAVPQLPVAAGGIVYMFAVYIRKLLPCFMLGSYLISTTRVSTFLAALAKLRLPEGLTIALAVTLRFLPTLAEEWAAIRDAMALRGISASVGGVLRHPAQTTEHVYVPLLVSASRISDEITQAAITRGIEHAHERTCLEEPSFSAVDAAAVLAYAALVAGMVFANVKGVF</sequence>
<keyword evidence="4 6" id="KW-1133">Transmembrane helix</keyword>
<evidence type="ECO:0000313" key="8">
    <source>
        <dbReference type="Proteomes" id="UP000006001"/>
    </source>
</evidence>
<keyword evidence="5 6" id="KW-0472">Membrane</keyword>
<gene>
    <name evidence="7" type="ORF">HMPREF0762_01518</name>
</gene>
<dbReference type="eggNOG" id="COG0619">
    <property type="taxonomic scope" value="Bacteria"/>
</dbReference>
<evidence type="ECO:0000256" key="3">
    <source>
        <dbReference type="ARBA" id="ARBA00022692"/>
    </source>
</evidence>
<dbReference type="STRING" id="649764.HMPREF0762_01518"/>
<comment type="caution">
    <text evidence="7">The sequence shown here is derived from an EMBL/GenBank/DDBJ whole genome shotgun (WGS) entry which is preliminary data.</text>
</comment>
<proteinExistence type="predicted"/>
<evidence type="ECO:0000256" key="2">
    <source>
        <dbReference type="ARBA" id="ARBA00022475"/>
    </source>
</evidence>
<dbReference type="EMBL" id="ACUX02000016">
    <property type="protein sequence ID" value="EEZ60713.1"/>
    <property type="molecule type" value="Genomic_DNA"/>
</dbReference>
<evidence type="ECO:0000313" key="7">
    <source>
        <dbReference type="EMBL" id="EEZ60713.1"/>
    </source>
</evidence>
<accession>D0WI46</accession>
<dbReference type="GeneID" id="85008353"/>
<keyword evidence="2" id="KW-1003">Cell membrane</keyword>
<dbReference type="Proteomes" id="UP000006001">
    <property type="component" value="Unassembled WGS sequence"/>
</dbReference>
<dbReference type="RefSeq" id="WP_006362780.1">
    <property type="nucleotide sequence ID" value="NZ_GG700631.1"/>
</dbReference>
<comment type="subcellular location">
    <subcellularLocation>
        <location evidence="1">Membrane</location>
        <topology evidence="1">Multi-pass membrane protein</topology>
    </subcellularLocation>
</comment>
<feature type="transmembrane region" description="Helical" evidence="6">
    <location>
        <begin position="50"/>
        <end position="83"/>
    </location>
</feature>